<name>A0A2H1BSU7_FASHE</name>
<proteinExistence type="predicted"/>
<dbReference type="EMBL" id="JXXN02009050">
    <property type="protein sequence ID" value="THD18697.1"/>
    <property type="molecule type" value="Genomic_DNA"/>
</dbReference>
<evidence type="ECO:0000313" key="1">
    <source>
        <dbReference type="EMBL" id="THD18697.1"/>
    </source>
</evidence>
<evidence type="ECO:0000313" key="2">
    <source>
        <dbReference type="Proteomes" id="UP000230066"/>
    </source>
</evidence>
<protein>
    <recommendedName>
        <fullName evidence="3">TATA box-binding protein-associated factor RNA polymerase I subunit C</fullName>
    </recommendedName>
</protein>
<reference evidence="1" key="1">
    <citation type="submission" date="2019-03" db="EMBL/GenBank/DDBJ databases">
        <title>Improved annotation for the trematode Fasciola hepatica.</title>
        <authorList>
            <person name="Choi Y.-J."/>
            <person name="Martin J."/>
            <person name="Mitreva M."/>
        </authorList>
    </citation>
    <scope>NUCLEOTIDE SEQUENCE [LARGE SCALE GENOMIC DNA]</scope>
</reference>
<gene>
    <name evidence="1" type="ORF">D915_010697</name>
</gene>
<dbReference type="Proteomes" id="UP000230066">
    <property type="component" value="Unassembled WGS sequence"/>
</dbReference>
<sequence>MRDQSETLAVSDMFYPDWWNVNTHRCNHINRTPLFQANYGMGRALFSDWGRVGAVKAQRDANGIKIVPQISSELAGKIHRGYVPVPLLSPFYASYVLPYTKPVPLSTSSDSQRSESNVLSGEAEEMSLTGGEFVSDSLLVDPIAGDHAAAALLCEKLHYRLRRNRSAFGPTKAQSSSCPSSPSSSVLSECLEELEHLASKGLRRSSNAGQDSILRQINHLLNSKPIASSGADCDDDSDQWNTFFTGDLYDKTERRSNMPKRRRVSRKKVQKQQRLPPFLKATVQFSTANPTSSFEHSRWLSGLDPFLIRLAARTTNPLFQGHGLLCQIRHGQFSTTPHSDWPVLLWSPPKPWDCEPDCPNPLFFSVWSPLLPQEHLANHVNLSANPLSNAARICELDAIYANNSSRANILSRWTGGSGTDNVVLFHSDINLSQSSPSLPRALPHTFQPALPGRGSTFCFNPWLTDEWAVAGNHTTSSGDRIAFIQLYPTDSSNPVWSGHVALDDPGENASGMNRACCEATGLVDALDVVQDDLTNVFGPNAQIHPRFSVFTDGLRFAPFDHFLRIGFGSHPSQLCLTTSQRMILIDTRQRCVAQSLFRFRTGDPALDNLFHITDRFTCAAPRFLEDVYVVAGTAYNMLVLDKRMPIRPVLHWTHSLFGEPTYLDWTLPTGPLREKYDLPQVLVTTCAQNPSGVSCFGLNLTSPSGPQLIGPECGGASLSKVFTDTHNELPTQLVTNKALTQRLQSTYCGLVTNVLSTPENGRDYLGSVVLTGAGDLFMHSWHFTSSDQSADRESQSQRCETWLSVLRCHLSAEVHTHEPVHNSEDNAFEVDLTEIERLESPDPVPVESDPNCQYWTFSHLPPTVDFSDESEIVQTSRQLVCDLRAYWDQRQPDQSSLVEKSTAVSSCLRKARTEEEQLRRGELDSCTEAAKSRVRRLQHILNRLTGDDPVADYGDDEEQFADLDLNY</sequence>
<organism evidence="1 2">
    <name type="scientific">Fasciola hepatica</name>
    <name type="common">Liver fluke</name>
    <dbReference type="NCBI Taxonomy" id="6192"/>
    <lineage>
        <taxon>Eukaryota</taxon>
        <taxon>Metazoa</taxon>
        <taxon>Spiralia</taxon>
        <taxon>Lophotrochozoa</taxon>
        <taxon>Platyhelminthes</taxon>
        <taxon>Trematoda</taxon>
        <taxon>Digenea</taxon>
        <taxon>Plagiorchiida</taxon>
        <taxon>Echinostomata</taxon>
        <taxon>Echinostomatoidea</taxon>
        <taxon>Fasciolidae</taxon>
        <taxon>Fasciola</taxon>
    </lineage>
</organism>
<comment type="caution">
    <text evidence="1">The sequence shown here is derived from an EMBL/GenBank/DDBJ whole genome shotgun (WGS) entry which is preliminary data.</text>
</comment>
<keyword evidence="2" id="KW-1185">Reference proteome</keyword>
<accession>A0A2H1BSU7</accession>
<evidence type="ECO:0008006" key="3">
    <source>
        <dbReference type="Google" id="ProtNLM"/>
    </source>
</evidence>
<dbReference type="AlphaFoldDB" id="A0A2H1BSU7"/>